<evidence type="ECO:0000313" key="1">
    <source>
        <dbReference type="EMBL" id="OAX34011.1"/>
    </source>
</evidence>
<dbReference type="Proteomes" id="UP000092154">
    <property type="component" value="Unassembled WGS sequence"/>
</dbReference>
<gene>
    <name evidence="1" type="ORF">K503DRAFT_774998</name>
</gene>
<dbReference type="InParanoid" id="A0A1B7MN52"/>
<feature type="non-terminal residue" evidence="1">
    <location>
        <position position="124"/>
    </location>
</feature>
<evidence type="ECO:0000313" key="2">
    <source>
        <dbReference type="Proteomes" id="UP000092154"/>
    </source>
</evidence>
<reference evidence="1 2" key="1">
    <citation type="submission" date="2016-06" db="EMBL/GenBank/DDBJ databases">
        <title>Comparative genomics of the ectomycorrhizal sister species Rhizopogon vinicolor and Rhizopogon vesiculosus (Basidiomycota: Boletales) reveals a divergence of the mating type B locus.</title>
        <authorList>
            <consortium name="DOE Joint Genome Institute"/>
            <person name="Mujic A.B."/>
            <person name="Kuo A."/>
            <person name="Tritt A."/>
            <person name="Lipzen A."/>
            <person name="Chen C."/>
            <person name="Johnson J."/>
            <person name="Sharma A."/>
            <person name="Barry K."/>
            <person name="Grigoriev I.V."/>
            <person name="Spatafora J.W."/>
        </authorList>
    </citation>
    <scope>NUCLEOTIDE SEQUENCE [LARGE SCALE GENOMIC DNA]</scope>
    <source>
        <strain evidence="1 2">AM-OR11-026</strain>
    </source>
</reference>
<dbReference type="EMBL" id="KV448671">
    <property type="protein sequence ID" value="OAX34011.1"/>
    <property type="molecule type" value="Genomic_DNA"/>
</dbReference>
<dbReference type="AlphaFoldDB" id="A0A1B7MN52"/>
<accession>A0A1B7MN52</accession>
<keyword evidence="2" id="KW-1185">Reference proteome</keyword>
<sequence>MPQEYLARQFLPSASNVRRVLALPFSSQYDYNTQFGLHTLTELLNLFSFQSQPCIQLFRMSTGLEAAKMTRYVLTRGDLIDCDPSSRYEAMISMYNLATRICRETLSIQSFFFPCTPTLRSNDA</sequence>
<proteinExistence type="predicted"/>
<protein>
    <submittedName>
        <fullName evidence="1">Uncharacterized protein</fullName>
    </submittedName>
</protein>
<organism evidence="1 2">
    <name type="scientific">Rhizopogon vinicolor AM-OR11-026</name>
    <dbReference type="NCBI Taxonomy" id="1314800"/>
    <lineage>
        <taxon>Eukaryota</taxon>
        <taxon>Fungi</taxon>
        <taxon>Dikarya</taxon>
        <taxon>Basidiomycota</taxon>
        <taxon>Agaricomycotina</taxon>
        <taxon>Agaricomycetes</taxon>
        <taxon>Agaricomycetidae</taxon>
        <taxon>Boletales</taxon>
        <taxon>Suillineae</taxon>
        <taxon>Rhizopogonaceae</taxon>
        <taxon>Rhizopogon</taxon>
    </lineage>
</organism>
<name>A0A1B7MN52_9AGAM</name>